<evidence type="ECO:0000313" key="1">
    <source>
        <dbReference type="EMBL" id="CAI3994224.1"/>
    </source>
</evidence>
<dbReference type="PANTHER" id="PTHR45904">
    <property type="entry name" value="TRNA (URACIL-5-)-METHYLTRANSFERASE"/>
    <property type="match status" value="1"/>
</dbReference>
<reference evidence="1" key="1">
    <citation type="submission" date="2022-10" db="EMBL/GenBank/DDBJ databases">
        <authorList>
            <person name="Chen Y."/>
            <person name="Dougan E. K."/>
            <person name="Chan C."/>
            <person name="Rhodes N."/>
            <person name="Thang M."/>
        </authorList>
    </citation>
    <scope>NUCLEOTIDE SEQUENCE</scope>
</reference>
<dbReference type="Gene3D" id="3.40.50.150">
    <property type="entry name" value="Vaccinia Virus protein VP39"/>
    <property type="match status" value="1"/>
</dbReference>
<sequence>MKCKYLSVKITGTVGFTFDFLRPSHRIAHQVAALVAKSNFPVYDRRECGRSGVWRTVLARCNPAGDMLVMVQTTTLSEESQKRFVEALLPELEGVGVTSLFLLFNDEVTDAPRPNAVVTHVHGKPRLEMPMLGLKLEVGPLSFFNPNTTTCRFLMETAIAFLNLKKNEILLDIFCGIGTIGLCAAHCCDKALEATKSWVMARTRESQWRSNEILILYIFRSSTVGMENC</sequence>
<dbReference type="GO" id="GO:0008168">
    <property type="term" value="F:methyltransferase activity"/>
    <property type="evidence" value="ECO:0007669"/>
    <property type="project" value="UniProtKB-KW"/>
</dbReference>
<dbReference type="InterPro" id="IPR029063">
    <property type="entry name" value="SAM-dependent_MTases_sf"/>
</dbReference>
<dbReference type="GO" id="GO:0003723">
    <property type="term" value="F:RNA binding"/>
    <property type="evidence" value="ECO:0007669"/>
    <property type="project" value="TreeGrafter"/>
</dbReference>
<organism evidence="1">
    <name type="scientific">Cladocopium goreaui</name>
    <dbReference type="NCBI Taxonomy" id="2562237"/>
    <lineage>
        <taxon>Eukaryota</taxon>
        <taxon>Sar</taxon>
        <taxon>Alveolata</taxon>
        <taxon>Dinophyceae</taxon>
        <taxon>Suessiales</taxon>
        <taxon>Symbiodiniaceae</taxon>
        <taxon>Cladocopium</taxon>
    </lineage>
</organism>
<comment type="caution">
    <text evidence="1">The sequence shown here is derived from an EMBL/GenBank/DDBJ whole genome shotgun (WGS) entry which is preliminary data.</text>
</comment>
<dbReference type="GO" id="GO:0032259">
    <property type="term" value="P:methylation"/>
    <property type="evidence" value="ECO:0007669"/>
    <property type="project" value="UniProtKB-KW"/>
</dbReference>
<dbReference type="OrthoDB" id="10250660at2759"/>
<dbReference type="PANTHER" id="PTHR45904:SF2">
    <property type="entry name" value="TRNA (URACIL-5-)-METHYLTRANSFERASE HOMOLOG A"/>
    <property type="match status" value="1"/>
</dbReference>
<dbReference type="EMBL" id="CAMXCT010001925">
    <property type="protein sequence ID" value="CAI3994224.1"/>
    <property type="molecule type" value="Genomic_DNA"/>
</dbReference>
<dbReference type="EMBL" id="CAMXCT030001925">
    <property type="protein sequence ID" value="CAL4781536.1"/>
    <property type="molecule type" value="Genomic_DNA"/>
</dbReference>
<protein>
    <submittedName>
        <fullName evidence="2">Uncharacterized RNA methyltransferase spyM18_1360</fullName>
    </submittedName>
</protein>
<evidence type="ECO:0000313" key="2">
    <source>
        <dbReference type="EMBL" id="CAL4781536.1"/>
    </source>
</evidence>
<dbReference type="Proteomes" id="UP001152797">
    <property type="component" value="Unassembled WGS sequence"/>
</dbReference>
<proteinExistence type="predicted"/>
<gene>
    <name evidence="1" type="ORF">C1SCF055_LOCUS20889</name>
</gene>
<keyword evidence="2" id="KW-0808">Transferase</keyword>
<accession>A0A9P1CM74</accession>
<name>A0A9P1CM74_9DINO</name>
<reference evidence="2 3" key="2">
    <citation type="submission" date="2024-05" db="EMBL/GenBank/DDBJ databases">
        <authorList>
            <person name="Chen Y."/>
            <person name="Shah S."/>
            <person name="Dougan E. K."/>
            <person name="Thang M."/>
            <person name="Chan C."/>
        </authorList>
    </citation>
    <scope>NUCLEOTIDE SEQUENCE [LARGE SCALE GENOMIC DNA]</scope>
</reference>
<evidence type="ECO:0000313" key="3">
    <source>
        <dbReference type="Proteomes" id="UP001152797"/>
    </source>
</evidence>
<keyword evidence="3" id="KW-1185">Reference proteome</keyword>
<keyword evidence="2" id="KW-0489">Methyltransferase</keyword>
<dbReference type="SUPFAM" id="SSF53335">
    <property type="entry name" value="S-adenosyl-L-methionine-dependent methyltransferases"/>
    <property type="match status" value="1"/>
</dbReference>
<dbReference type="EMBL" id="CAMXCT020001925">
    <property type="protein sequence ID" value="CAL1147599.1"/>
    <property type="molecule type" value="Genomic_DNA"/>
</dbReference>
<dbReference type="Gene3D" id="2.40.50.1070">
    <property type="match status" value="1"/>
</dbReference>
<dbReference type="AlphaFoldDB" id="A0A9P1CM74"/>
<dbReference type="InterPro" id="IPR045850">
    <property type="entry name" value="TRM2_met"/>
</dbReference>